<name>A0ABR3G8N4_9PEZI</name>
<dbReference type="InterPro" id="IPR000639">
    <property type="entry name" value="Epox_hydrolase-like"/>
</dbReference>
<comment type="similarity">
    <text evidence="1">Belongs to the peptidase S33 family.</text>
</comment>
<dbReference type="PIRSF" id="PIRSF001112">
    <property type="entry name" value="Epoxide_hydrolase"/>
    <property type="match status" value="1"/>
</dbReference>
<reference evidence="4 5" key="1">
    <citation type="submission" date="2024-02" db="EMBL/GenBank/DDBJ databases">
        <title>Discinaceae phylogenomics.</title>
        <authorList>
            <person name="Dirks A.C."/>
            <person name="James T.Y."/>
        </authorList>
    </citation>
    <scope>NUCLEOTIDE SEQUENCE [LARGE SCALE GENOMIC DNA]</scope>
    <source>
        <strain evidence="4 5">ACD0624</strain>
    </source>
</reference>
<dbReference type="SUPFAM" id="SSF53474">
    <property type="entry name" value="alpha/beta-Hydrolases"/>
    <property type="match status" value="1"/>
</dbReference>
<dbReference type="InterPro" id="IPR029058">
    <property type="entry name" value="AB_hydrolase_fold"/>
</dbReference>
<evidence type="ECO:0000256" key="2">
    <source>
        <dbReference type="ARBA" id="ARBA00022801"/>
    </source>
</evidence>
<dbReference type="Proteomes" id="UP001447188">
    <property type="component" value="Unassembled WGS sequence"/>
</dbReference>
<sequence>MSLPANATLSPTPFKIAIPQKDIDDLEVLLRLSKLPPPTYEGSLKQYGVTNAWMKEMKAYWETSFNWRKHEAEINKLPQFTVPVKNLDGNEYSIHFIGIYSKNPDAVPLLLMHGWPGSFLEFLDIIPILAASTSPAYHIIVPSLPGYAYSTQGALNKPFGMTDVAYLMNELMVGLGFGAANGGYVAQGGDIGAMLSRIQQYRYADCKAAHVNMFIAAGEHSLEGLTEQEVINSTRLGSFRSTGSAYAQMHATRPSTIGHALASSPLALLAWVGEKLLEWTDVDPPVEKILQLVTMWWFTETFPRSIYPYRELLSADLMAPATTKPFGYSMFPKELVPTPKAWVDAETNGKLVWYKGHESGGHFAAMELPEVLAQDINEFVLGL</sequence>
<dbReference type="Gene3D" id="3.40.50.1820">
    <property type="entry name" value="alpha/beta hydrolase"/>
    <property type="match status" value="1"/>
</dbReference>
<dbReference type="InterPro" id="IPR010497">
    <property type="entry name" value="Epoxide_hydro_N"/>
</dbReference>
<proteinExistence type="inferred from homology"/>
<organism evidence="4 5">
    <name type="scientific">Discina gigas</name>
    <dbReference type="NCBI Taxonomy" id="1032678"/>
    <lineage>
        <taxon>Eukaryota</taxon>
        <taxon>Fungi</taxon>
        <taxon>Dikarya</taxon>
        <taxon>Ascomycota</taxon>
        <taxon>Pezizomycotina</taxon>
        <taxon>Pezizomycetes</taxon>
        <taxon>Pezizales</taxon>
        <taxon>Discinaceae</taxon>
        <taxon>Discina</taxon>
    </lineage>
</organism>
<keyword evidence="5" id="KW-1185">Reference proteome</keyword>
<dbReference type="PANTHER" id="PTHR21661:SF39">
    <property type="entry name" value="HYDROLASE, PUTATIVE (AFU_ORTHOLOGUE AFUA_3G08960)-RELATED"/>
    <property type="match status" value="1"/>
</dbReference>
<dbReference type="InterPro" id="IPR016292">
    <property type="entry name" value="Epoxide_hydrolase"/>
</dbReference>
<gene>
    <name evidence="4" type="ORF">Q9L58_009052</name>
</gene>
<dbReference type="Pfam" id="PF06441">
    <property type="entry name" value="EHN"/>
    <property type="match status" value="1"/>
</dbReference>
<keyword evidence="2" id="KW-0378">Hydrolase</keyword>
<dbReference type="PRINTS" id="PR00412">
    <property type="entry name" value="EPOXHYDRLASE"/>
</dbReference>
<evidence type="ECO:0000313" key="4">
    <source>
        <dbReference type="EMBL" id="KAL0632067.1"/>
    </source>
</evidence>
<accession>A0ABR3G8N4</accession>
<evidence type="ECO:0000259" key="3">
    <source>
        <dbReference type="Pfam" id="PF06441"/>
    </source>
</evidence>
<feature type="domain" description="Epoxide hydrolase N-terminal" evidence="3">
    <location>
        <begin position="12"/>
        <end position="122"/>
    </location>
</feature>
<evidence type="ECO:0000313" key="5">
    <source>
        <dbReference type="Proteomes" id="UP001447188"/>
    </source>
</evidence>
<evidence type="ECO:0000256" key="1">
    <source>
        <dbReference type="ARBA" id="ARBA00010088"/>
    </source>
</evidence>
<protein>
    <recommendedName>
        <fullName evidence="3">Epoxide hydrolase N-terminal domain-containing protein</fullName>
    </recommendedName>
</protein>
<comment type="caution">
    <text evidence="4">The sequence shown here is derived from an EMBL/GenBank/DDBJ whole genome shotgun (WGS) entry which is preliminary data.</text>
</comment>
<dbReference type="EMBL" id="JBBBZM010000189">
    <property type="protein sequence ID" value="KAL0632067.1"/>
    <property type="molecule type" value="Genomic_DNA"/>
</dbReference>
<dbReference type="PANTHER" id="PTHR21661">
    <property type="entry name" value="EPOXIDE HYDROLASE 1-RELATED"/>
    <property type="match status" value="1"/>
</dbReference>